<reference evidence="1 2" key="1">
    <citation type="submission" date="2017-10" db="EMBL/GenBank/DDBJ databases">
        <title>Biodiversity and function of Thalassospira species in the particle-attached aromatic-hydrocarbon-degrading consortia from the surface seawater of the China South Sea.</title>
        <authorList>
            <person name="Dong C."/>
            <person name="Liu R."/>
            <person name="Shao Z."/>
        </authorList>
    </citation>
    <scope>NUCLEOTIDE SEQUENCE [LARGE SCALE GENOMIC DNA]</scope>
    <source>
        <strain evidence="1 2">CSC3H3</strain>
    </source>
</reference>
<name>A0ABN5FHD6_9PROT</name>
<dbReference type="Proteomes" id="UP000233458">
    <property type="component" value="Chromosome"/>
</dbReference>
<evidence type="ECO:0000313" key="2">
    <source>
        <dbReference type="Proteomes" id="UP000233458"/>
    </source>
</evidence>
<protein>
    <submittedName>
        <fullName evidence="1">Uncharacterized protein</fullName>
    </submittedName>
</protein>
<gene>
    <name evidence="1" type="ORF">CSC3H3_12080</name>
</gene>
<dbReference type="EMBL" id="CP024199">
    <property type="protein sequence ID" value="AUG53369.1"/>
    <property type="molecule type" value="Genomic_DNA"/>
</dbReference>
<organism evidence="1 2">
    <name type="scientific">Thalassospira marina</name>
    <dbReference type="NCBI Taxonomy" id="2048283"/>
    <lineage>
        <taxon>Bacteria</taxon>
        <taxon>Pseudomonadati</taxon>
        <taxon>Pseudomonadota</taxon>
        <taxon>Alphaproteobacteria</taxon>
        <taxon>Rhodospirillales</taxon>
        <taxon>Thalassospiraceae</taxon>
        <taxon>Thalassospira</taxon>
    </lineage>
</organism>
<sequence>MSNRISSDLIAEIREYQKIHFELLKNSHHFVFDCPMNFDVSADPEYVWMGFHPGDDEDDWEKTQGINDEETRDRDFQEIFGRSKGSKTRKTKIRNFLGQDVYNKTSYTELFFWCASRSPRDFQNRYGTSLIDSPHLKFCLDQNYKLIHKINPKMIFLEGLSKIKFLDIRFSLQMVARHSVEDRVVDEYLVDEKFRLLNFDHLSSGPPASLARAEVGKLVRGLLE</sequence>
<evidence type="ECO:0000313" key="1">
    <source>
        <dbReference type="EMBL" id="AUG53369.1"/>
    </source>
</evidence>
<proteinExistence type="predicted"/>
<dbReference type="RefSeq" id="WP_101284969.1">
    <property type="nucleotide sequence ID" value="NZ_CP024199.1"/>
</dbReference>
<keyword evidence="2" id="KW-1185">Reference proteome</keyword>
<accession>A0ABN5FHD6</accession>